<organism evidence="1">
    <name type="scientific">bioreactor metagenome</name>
    <dbReference type="NCBI Taxonomy" id="1076179"/>
    <lineage>
        <taxon>unclassified sequences</taxon>
        <taxon>metagenomes</taxon>
        <taxon>ecological metagenomes</taxon>
    </lineage>
</organism>
<protein>
    <submittedName>
        <fullName evidence="1">Uncharacterized protein</fullName>
    </submittedName>
</protein>
<evidence type="ECO:0000313" key="1">
    <source>
        <dbReference type="EMBL" id="MPN61600.1"/>
    </source>
</evidence>
<name>A0A645JEU1_9ZZZZ</name>
<comment type="caution">
    <text evidence="1">The sequence shown here is derived from an EMBL/GenBank/DDBJ whole genome shotgun (WGS) entry which is preliminary data.</text>
</comment>
<accession>A0A645JEU1</accession>
<gene>
    <name evidence="1" type="ORF">SDC9_209338</name>
</gene>
<reference evidence="1" key="1">
    <citation type="submission" date="2019-08" db="EMBL/GenBank/DDBJ databases">
        <authorList>
            <person name="Kucharzyk K."/>
            <person name="Murdoch R.W."/>
            <person name="Higgins S."/>
            <person name="Loffler F."/>
        </authorList>
    </citation>
    <scope>NUCLEOTIDE SEQUENCE</scope>
</reference>
<dbReference type="AlphaFoldDB" id="A0A645JEU1"/>
<proteinExistence type="predicted"/>
<sequence length="76" mass="8375">MLQAFGHVGKVGEKRAEFDCHRDADRRLHSTQDVQVSLLDLHGGLVHIRGDVIDVQFQRVGPCLLNGFGILGPTAR</sequence>
<dbReference type="EMBL" id="VSSQ01138433">
    <property type="protein sequence ID" value="MPN61600.1"/>
    <property type="molecule type" value="Genomic_DNA"/>
</dbReference>